<dbReference type="Gene3D" id="2.160.10.10">
    <property type="entry name" value="Hexapeptide repeat proteins"/>
    <property type="match status" value="1"/>
</dbReference>
<dbReference type="InterPro" id="IPR051159">
    <property type="entry name" value="Hexapeptide_acetyltransf"/>
</dbReference>
<dbReference type="InterPro" id="IPR018357">
    <property type="entry name" value="Hexapep_transf_CS"/>
</dbReference>
<dbReference type="SUPFAM" id="SSF51161">
    <property type="entry name" value="Trimeric LpxA-like enzymes"/>
    <property type="match status" value="1"/>
</dbReference>
<reference evidence="3 4" key="1">
    <citation type="submission" date="2018-08" db="EMBL/GenBank/DDBJ databases">
        <title>A genome reference for cultivated species of the human gut microbiota.</title>
        <authorList>
            <person name="Zou Y."/>
            <person name="Xue W."/>
            <person name="Luo G."/>
        </authorList>
    </citation>
    <scope>NUCLEOTIDE SEQUENCE [LARGE SCALE GENOMIC DNA]</scope>
    <source>
        <strain evidence="3 4">AF33-12</strain>
    </source>
</reference>
<protein>
    <submittedName>
        <fullName evidence="3">Acyltransferase</fullName>
    </submittedName>
</protein>
<dbReference type="Pfam" id="PF00132">
    <property type="entry name" value="Hexapep"/>
    <property type="match status" value="1"/>
</dbReference>
<keyword evidence="2" id="KW-0677">Repeat</keyword>
<evidence type="ECO:0000256" key="1">
    <source>
        <dbReference type="ARBA" id="ARBA00022679"/>
    </source>
</evidence>
<dbReference type="AlphaFoldDB" id="A0A415S482"/>
<keyword evidence="1 3" id="KW-0808">Transferase</keyword>
<name>A0A415S482_MEDGN</name>
<dbReference type="EMBL" id="QRQE01000061">
    <property type="protein sequence ID" value="RHM70277.1"/>
    <property type="molecule type" value="Genomic_DNA"/>
</dbReference>
<dbReference type="PROSITE" id="PS00101">
    <property type="entry name" value="HEXAPEP_TRANSFERASES"/>
    <property type="match status" value="1"/>
</dbReference>
<evidence type="ECO:0000313" key="4">
    <source>
        <dbReference type="Proteomes" id="UP000285610"/>
    </source>
</evidence>
<dbReference type="InterPro" id="IPR001451">
    <property type="entry name" value="Hexapep"/>
</dbReference>
<dbReference type="CDD" id="cd04647">
    <property type="entry name" value="LbH_MAT_like"/>
    <property type="match status" value="1"/>
</dbReference>
<keyword evidence="3" id="KW-0012">Acyltransferase</keyword>
<dbReference type="RefSeq" id="WP_118445249.1">
    <property type="nucleotide sequence ID" value="NZ_JBCPGC010000065.1"/>
</dbReference>
<evidence type="ECO:0000313" key="3">
    <source>
        <dbReference type="EMBL" id="RHM70277.1"/>
    </source>
</evidence>
<dbReference type="InterPro" id="IPR011004">
    <property type="entry name" value="Trimer_LpxA-like_sf"/>
</dbReference>
<accession>A0A415S482</accession>
<comment type="caution">
    <text evidence="3">The sequence shown here is derived from an EMBL/GenBank/DDBJ whole genome shotgun (WGS) entry which is preliminary data.</text>
</comment>
<evidence type="ECO:0000256" key="2">
    <source>
        <dbReference type="ARBA" id="ARBA00022737"/>
    </source>
</evidence>
<dbReference type="PANTHER" id="PTHR23416">
    <property type="entry name" value="SIALIC ACID SYNTHASE-RELATED"/>
    <property type="match status" value="1"/>
</dbReference>
<sequence length="181" mass="20241">MRNLSEKILRWSEKGINRYLLKNVNIMPRNFRKFIISYYPNAKIRKIYFESMGGTIGENSFFNMGFIVSPNNDLSNLVIGKNVSIAPNVTCICESNANNGQEINTYPYIKETLTKNGKIIIHDEVWIGANVTILPGVTIGKCTVIGAGSVVSKNLDAFSVYAGVPAKKIRDIRTGERYNVE</sequence>
<dbReference type="Proteomes" id="UP000285610">
    <property type="component" value="Unassembled WGS sequence"/>
</dbReference>
<dbReference type="GO" id="GO:0016746">
    <property type="term" value="F:acyltransferase activity"/>
    <property type="evidence" value="ECO:0007669"/>
    <property type="project" value="UniProtKB-KW"/>
</dbReference>
<gene>
    <name evidence="3" type="ORF">DWZ50_17190</name>
</gene>
<organism evidence="3 4">
    <name type="scientific">Mediterraneibacter gnavus</name>
    <name type="common">Ruminococcus gnavus</name>
    <dbReference type="NCBI Taxonomy" id="33038"/>
    <lineage>
        <taxon>Bacteria</taxon>
        <taxon>Bacillati</taxon>
        <taxon>Bacillota</taxon>
        <taxon>Clostridia</taxon>
        <taxon>Lachnospirales</taxon>
        <taxon>Lachnospiraceae</taxon>
        <taxon>Mediterraneibacter</taxon>
    </lineage>
</organism>
<proteinExistence type="predicted"/>